<evidence type="ECO:0000256" key="3">
    <source>
        <dbReference type="SAM" id="MobiDB-lite"/>
    </source>
</evidence>
<evidence type="ECO:0000259" key="4">
    <source>
        <dbReference type="PROSITE" id="PS51352"/>
    </source>
</evidence>
<evidence type="ECO:0000256" key="1">
    <source>
        <dbReference type="ARBA" id="ARBA00008987"/>
    </source>
</evidence>
<evidence type="ECO:0000259" key="5">
    <source>
        <dbReference type="PROSITE" id="PS51532"/>
    </source>
</evidence>
<feature type="compositionally biased region" description="Gly residues" evidence="3">
    <location>
        <begin position="134"/>
        <end position="147"/>
    </location>
</feature>
<keyword evidence="2" id="KW-1015">Disulfide bond</keyword>
<dbReference type="PROSITE" id="PS51532">
    <property type="entry name" value="PITH"/>
    <property type="match status" value="1"/>
</dbReference>
<feature type="domain" description="Thioredoxin" evidence="4">
    <location>
        <begin position="3"/>
        <end position="127"/>
    </location>
</feature>
<accession>A0AAE0P5B4</accession>
<name>A0AAE0P5B4_9PEZI</name>
<dbReference type="PROSITE" id="PS51352">
    <property type="entry name" value="THIOREDOXIN_2"/>
    <property type="match status" value="1"/>
</dbReference>
<dbReference type="InterPro" id="IPR010400">
    <property type="entry name" value="PITH_dom"/>
</dbReference>
<dbReference type="GO" id="GO:0005737">
    <property type="term" value="C:cytoplasm"/>
    <property type="evidence" value="ECO:0007669"/>
    <property type="project" value="UniProtKB-ARBA"/>
</dbReference>
<feature type="region of interest" description="Disordered" evidence="3">
    <location>
        <begin position="132"/>
        <end position="151"/>
    </location>
</feature>
<reference evidence="6" key="2">
    <citation type="submission" date="2023-06" db="EMBL/GenBank/DDBJ databases">
        <authorList>
            <consortium name="Lawrence Berkeley National Laboratory"/>
            <person name="Haridas S."/>
            <person name="Hensen N."/>
            <person name="Bonometti L."/>
            <person name="Westerberg I."/>
            <person name="Brannstrom I.O."/>
            <person name="Guillou S."/>
            <person name="Cros-Aarteil S."/>
            <person name="Calhoun S."/>
            <person name="Kuo A."/>
            <person name="Mondo S."/>
            <person name="Pangilinan J."/>
            <person name="Riley R."/>
            <person name="LaButti K."/>
            <person name="Andreopoulos B."/>
            <person name="Lipzen A."/>
            <person name="Chen C."/>
            <person name="Yanf M."/>
            <person name="Daum C."/>
            <person name="Ng V."/>
            <person name="Clum A."/>
            <person name="Steindorff A."/>
            <person name="Ohm R."/>
            <person name="Martin F."/>
            <person name="Silar P."/>
            <person name="Natvig D."/>
            <person name="Lalanne C."/>
            <person name="Gautier V."/>
            <person name="Ament-velasquez S.L."/>
            <person name="Kruys A."/>
            <person name="Hutchinson M.I."/>
            <person name="Powell A.J."/>
            <person name="Barry K."/>
            <person name="Miller A.N."/>
            <person name="Grigoriev I.V."/>
            <person name="Debuchy R."/>
            <person name="Gladieux P."/>
            <person name="Thoren M.H."/>
            <person name="Johannesson H."/>
        </authorList>
    </citation>
    <scope>NUCLEOTIDE SEQUENCE</scope>
    <source>
        <strain evidence="6">CBS 232.78</strain>
    </source>
</reference>
<dbReference type="InterPro" id="IPR008979">
    <property type="entry name" value="Galactose-bd-like_sf"/>
</dbReference>
<dbReference type="InterPro" id="IPR037047">
    <property type="entry name" value="PITH_dom_sf"/>
</dbReference>
<keyword evidence="7" id="KW-1185">Reference proteome</keyword>
<dbReference type="Proteomes" id="UP001285441">
    <property type="component" value="Unassembled WGS sequence"/>
</dbReference>
<dbReference type="PANTHER" id="PTHR46115">
    <property type="entry name" value="THIOREDOXIN-LIKE PROTEIN 1"/>
    <property type="match status" value="1"/>
</dbReference>
<comment type="caution">
    <text evidence="6">The sequence shown here is derived from an EMBL/GenBank/DDBJ whole genome shotgun (WGS) entry which is preliminary data.</text>
</comment>
<evidence type="ECO:0000313" key="7">
    <source>
        <dbReference type="Proteomes" id="UP001285441"/>
    </source>
</evidence>
<reference evidence="6" key="1">
    <citation type="journal article" date="2023" name="Mol. Phylogenet. Evol.">
        <title>Genome-scale phylogeny and comparative genomics of the fungal order Sordariales.</title>
        <authorList>
            <person name="Hensen N."/>
            <person name="Bonometti L."/>
            <person name="Westerberg I."/>
            <person name="Brannstrom I.O."/>
            <person name="Guillou S."/>
            <person name="Cros-Aarteil S."/>
            <person name="Calhoun S."/>
            <person name="Haridas S."/>
            <person name="Kuo A."/>
            <person name="Mondo S."/>
            <person name="Pangilinan J."/>
            <person name="Riley R."/>
            <person name="LaButti K."/>
            <person name="Andreopoulos B."/>
            <person name="Lipzen A."/>
            <person name="Chen C."/>
            <person name="Yan M."/>
            <person name="Daum C."/>
            <person name="Ng V."/>
            <person name="Clum A."/>
            <person name="Steindorff A."/>
            <person name="Ohm R.A."/>
            <person name="Martin F."/>
            <person name="Silar P."/>
            <person name="Natvig D.O."/>
            <person name="Lalanne C."/>
            <person name="Gautier V."/>
            <person name="Ament-Velasquez S.L."/>
            <person name="Kruys A."/>
            <person name="Hutchinson M.I."/>
            <person name="Powell A.J."/>
            <person name="Barry K."/>
            <person name="Miller A.N."/>
            <person name="Grigoriev I.V."/>
            <person name="Debuchy R."/>
            <person name="Gladieux P."/>
            <person name="Hiltunen Thoren M."/>
            <person name="Johannesson H."/>
        </authorList>
    </citation>
    <scope>NUCLEOTIDE SEQUENCE</scope>
    <source>
        <strain evidence="6">CBS 232.78</strain>
    </source>
</reference>
<proteinExistence type="inferred from homology"/>
<sequence length="347" mass="37961">MSKPIAITSPDHFTQLLQSSQIVVAKCTYRLLRALVEGAIPLPRVWAAWCGPCHQVAPVFDQLSQALSRPNLVTFVNIDTEAQKEVAEAYAISSLPTFIIFRNGKTVEKVQGANPLKLQAIVKKLTDQVDSLEGSGGASGSGGGGASWRGAELPRGYTDITDQVELGRCELLNVDTETGGVRALFDTSKPSTLSGGKETAKDWVESDTDEQLLLFIPFQSMLKLHTLQITSLPPTDDDDEDAPMRPRTIKLFTNKAHNLGFDEAEDMSATQLIELTEKDWNTEGTANISLRYVKFQNITSLVLFVVDGDGESEKVRLDRLRLIGETGEKRVGKIEKIGDDDHSGHGH</sequence>
<dbReference type="Pfam" id="PF06201">
    <property type="entry name" value="PITH"/>
    <property type="match status" value="1"/>
</dbReference>
<comment type="similarity">
    <text evidence="1">Belongs to the thioredoxin family.</text>
</comment>
<gene>
    <name evidence="6" type="ORF">B0H63DRAFT_14216</name>
</gene>
<dbReference type="EMBL" id="JAULSW010000001">
    <property type="protein sequence ID" value="KAK3393240.1"/>
    <property type="molecule type" value="Genomic_DNA"/>
</dbReference>
<organism evidence="6 7">
    <name type="scientific">Podospora didyma</name>
    <dbReference type="NCBI Taxonomy" id="330526"/>
    <lineage>
        <taxon>Eukaryota</taxon>
        <taxon>Fungi</taxon>
        <taxon>Dikarya</taxon>
        <taxon>Ascomycota</taxon>
        <taxon>Pezizomycotina</taxon>
        <taxon>Sordariomycetes</taxon>
        <taxon>Sordariomycetidae</taxon>
        <taxon>Sordariales</taxon>
        <taxon>Podosporaceae</taxon>
        <taxon>Podospora</taxon>
    </lineage>
</organism>
<protein>
    <submittedName>
        <fullName evidence="6">PITH domain-containing protein</fullName>
    </submittedName>
</protein>
<dbReference type="SUPFAM" id="SSF49785">
    <property type="entry name" value="Galactose-binding domain-like"/>
    <property type="match status" value="1"/>
</dbReference>
<dbReference type="SUPFAM" id="SSF52833">
    <property type="entry name" value="Thioredoxin-like"/>
    <property type="match status" value="1"/>
</dbReference>
<dbReference type="Pfam" id="PF00085">
    <property type="entry name" value="Thioredoxin"/>
    <property type="match status" value="1"/>
</dbReference>
<evidence type="ECO:0000256" key="2">
    <source>
        <dbReference type="ARBA" id="ARBA00023157"/>
    </source>
</evidence>
<dbReference type="AlphaFoldDB" id="A0AAE0P5B4"/>
<dbReference type="Gene3D" id="3.40.30.10">
    <property type="entry name" value="Glutaredoxin"/>
    <property type="match status" value="1"/>
</dbReference>
<dbReference type="CDD" id="cd02947">
    <property type="entry name" value="TRX_family"/>
    <property type="match status" value="1"/>
</dbReference>
<dbReference type="InterPro" id="IPR013766">
    <property type="entry name" value="Thioredoxin_domain"/>
</dbReference>
<evidence type="ECO:0000313" key="6">
    <source>
        <dbReference type="EMBL" id="KAK3393240.1"/>
    </source>
</evidence>
<dbReference type="Gene3D" id="2.60.120.470">
    <property type="entry name" value="PITH domain"/>
    <property type="match status" value="1"/>
</dbReference>
<dbReference type="InterPro" id="IPR036249">
    <property type="entry name" value="Thioredoxin-like_sf"/>
</dbReference>
<feature type="domain" description="PITH" evidence="5">
    <location>
        <begin position="149"/>
        <end position="342"/>
    </location>
</feature>